<dbReference type="Proteomes" id="UP001553161">
    <property type="component" value="Unassembled WGS sequence"/>
</dbReference>
<dbReference type="RefSeq" id="WP_366193902.1">
    <property type="nucleotide sequence ID" value="NZ_JBFBVU010000020.1"/>
</dbReference>
<comment type="caution">
    <text evidence="2">The sequence shown here is derived from an EMBL/GenBank/DDBJ whole genome shotgun (WGS) entry which is preliminary data.</text>
</comment>
<evidence type="ECO:0000259" key="1">
    <source>
        <dbReference type="Pfam" id="PF00188"/>
    </source>
</evidence>
<dbReference type="PANTHER" id="PTHR31157:SF1">
    <property type="entry name" value="SCP DOMAIN-CONTAINING PROTEIN"/>
    <property type="match status" value="1"/>
</dbReference>
<feature type="domain" description="SCP" evidence="1">
    <location>
        <begin position="42"/>
        <end position="155"/>
    </location>
</feature>
<dbReference type="CDD" id="cd05379">
    <property type="entry name" value="CAP_bacterial"/>
    <property type="match status" value="1"/>
</dbReference>
<sequence>MKRRAFLVMLALAACDTGPSVNKSGVYVLRAGDKAEVQYRMLDSVNALRAGKGAPPLRLNAQLTSAAETHANDMSRQGRAWSYGSDRSNPYNRVARSGYNGALVAEIYSQSYETELETLAAWVDDGAWGDEILDPAATDMGFGWKQDNSGLIWWCITLGSAGGGVAPSAGF</sequence>
<dbReference type="InterPro" id="IPR035940">
    <property type="entry name" value="CAP_sf"/>
</dbReference>
<gene>
    <name evidence="2" type="ORF">AB0T83_14450</name>
</gene>
<dbReference type="InterPro" id="IPR014044">
    <property type="entry name" value="CAP_dom"/>
</dbReference>
<name>A0ABV3L8S5_9RHOB</name>
<reference evidence="2 3" key="1">
    <citation type="submission" date="2024-07" db="EMBL/GenBank/DDBJ databases">
        <authorList>
            <person name="Kang M."/>
        </authorList>
    </citation>
    <scope>NUCLEOTIDE SEQUENCE [LARGE SCALE GENOMIC DNA]</scope>
    <source>
        <strain evidence="2 3">DFM31</strain>
    </source>
</reference>
<dbReference type="PANTHER" id="PTHR31157">
    <property type="entry name" value="SCP DOMAIN-CONTAINING PROTEIN"/>
    <property type="match status" value="1"/>
</dbReference>
<evidence type="ECO:0000313" key="2">
    <source>
        <dbReference type="EMBL" id="MEV8467974.1"/>
    </source>
</evidence>
<dbReference type="SUPFAM" id="SSF55797">
    <property type="entry name" value="PR-1-like"/>
    <property type="match status" value="1"/>
</dbReference>
<accession>A0ABV3L8S5</accession>
<protein>
    <submittedName>
        <fullName evidence="2">CAP domain-containing protein</fullName>
    </submittedName>
</protein>
<dbReference type="Pfam" id="PF00188">
    <property type="entry name" value="CAP"/>
    <property type="match status" value="1"/>
</dbReference>
<dbReference type="PROSITE" id="PS51257">
    <property type="entry name" value="PROKAR_LIPOPROTEIN"/>
    <property type="match status" value="1"/>
</dbReference>
<dbReference type="EMBL" id="JBFBVU010000020">
    <property type="protein sequence ID" value="MEV8467974.1"/>
    <property type="molecule type" value="Genomic_DNA"/>
</dbReference>
<keyword evidence="3" id="KW-1185">Reference proteome</keyword>
<organism evidence="2 3">
    <name type="scientific">Meridianimarinicoccus marinus</name>
    <dbReference type="NCBI Taxonomy" id="3231483"/>
    <lineage>
        <taxon>Bacteria</taxon>
        <taxon>Pseudomonadati</taxon>
        <taxon>Pseudomonadota</taxon>
        <taxon>Alphaproteobacteria</taxon>
        <taxon>Rhodobacterales</taxon>
        <taxon>Paracoccaceae</taxon>
        <taxon>Meridianimarinicoccus</taxon>
    </lineage>
</organism>
<proteinExistence type="predicted"/>
<evidence type="ECO:0000313" key="3">
    <source>
        <dbReference type="Proteomes" id="UP001553161"/>
    </source>
</evidence>
<dbReference type="Gene3D" id="3.40.33.10">
    <property type="entry name" value="CAP"/>
    <property type="match status" value="1"/>
</dbReference>